<dbReference type="Proteomes" id="UP001058167">
    <property type="component" value="Unassembled WGS sequence"/>
</dbReference>
<evidence type="ECO:0000313" key="1">
    <source>
        <dbReference type="EMBL" id="GKX46039.1"/>
    </source>
</evidence>
<comment type="caution">
    <text evidence="1">The sequence shown here is derived from an EMBL/GenBank/DDBJ whole genome shotgun (WGS) entry which is preliminary data.</text>
</comment>
<accession>A0ABQ5L3A1</accession>
<evidence type="ECO:0000313" key="2">
    <source>
        <dbReference type="Proteomes" id="UP001058167"/>
    </source>
</evidence>
<protein>
    <submittedName>
        <fullName evidence="1">Uncharacterized protein</fullName>
    </submittedName>
</protein>
<organism evidence="1 2">
    <name type="scientific">Pectobacterium carotovorum subsp. carotovorum</name>
    <name type="common">Erwinia carotovora subsp. carotovora</name>
    <dbReference type="NCBI Taxonomy" id="555"/>
    <lineage>
        <taxon>Bacteria</taxon>
        <taxon>Pseudomonadati</taxon>
        <taxon>Pseudomonadota</taxon>
        <taxon>Gammaproteobacteria</taxon>
        <taxon>Enterobacterales</taxon>
        <taxon>Pectobacteriaceae</taxon>
        <taxon>Pectobacterium</taxon>
    </lineage>
</organism>
<proteinExistence type="predicted"/>
<name>A0ABQ5L3A1_PECCC</name>
<gene>
    <name evidence="1" type="ORF">SOASR016_07910</name>
</gene>
<sequence length="44" mass="4755">MLCISSRLWEVGIMVGNALGGQGHEITEKKGSTYPREFNTASSV</sequence>
<dbReference type="EMBL" id="BRLF01000001">
    <property type="protein sequence ID" value="GKX46039.1"/>
    <property type="molecule type" value="Genomic_DNA"/>
</dbReference>
<reference evidence="1" key="1">
    <citation type="submission" date="2022-06" db="EMBL/GenBank/DDBJ databases">
        <title>Draft genome sequences of Pectobacterium carotovorum subsp. carotovorum str. NBRC12380.</title>
        <authorList>
            <person name="Wakabayashi Y."/>
            <person name="Kojima K."/>
        </authorList>
    </citation>
    <scope>NUCLEOTIDE SEQUENCE</scope>
    <source>
        <strain evidence="1">NBRC 12380</strain>
    </source>
</reference>
<keyword evidence="2" id="KW-1185">Reference proteome</keyword>